<reference evidence="1 2" key="1">
    <citation type="journal article" date="2019" name="Sci. Rep.">
        <title>Orb-weaving spider Araneus ventricosus genome elucidates the spidroin gene catalogue.</title>
        <authorList>
            <person name="Kono N."/>
            <person name="Nakamura H."/>
            <person name="Ohtoshi R."/>
            <person name="Moran D.A.P."/>
            <person name="Shinohara A."/>
            <person name="Yoshida Y."/>
            <person name="Fujiwara M."/>
            <person name="Mori M."/>
            <person name="Tomita M."/>
            <person name="Arakawa K."/>
        </authorList>
    </citation>
    <scope>NUCLEOTIDE SEQUENCE [LARGE SCALE GENOMIC DNA]</scope>
</reference>
<proteinExistence type="predicted"/>
<name>A0A4Y2A191_ARAVE</name>
<sequence length="189" mass="21482">MIMSLNTCVKRKHLSDFGSFVKVPLKSGWPIILLCPHLNKVTTCAVKIPSLPGILRFVTCNSQGTVDSCDSTRKGLSPVFRHFPRPTVRPPWRHLLGTVPPVYPQQPNRALRLVHLSHIRGTEFLLDKNPMIVNAIVAKTLYRHQFKEFLDEMEREHEDLLLHNEPILMDSEDSWLLKNTLTGGGTSEL</sequence>
<gene>
    <name evidence="1" type="ORF">AVEN_159444_1</name>
</gene>
<protein>
    <submittedName>
        <fullName evidence="1">Uncharacterized protein</fullName>
    </submittedName>
</protein>
<accession>A0A4Y2A191</accession>
<dbReference type="EMBL" id="BGPR01000003">
    <property type="protein sequence ID" value="GBL73440.1"/>
    <property type="molecule type" value="Genomic_DNA"/>
</dbReference>
<organism evidence="1 2">
    <name type="scientific">Araneus ventricosus</name>
    <name type="common">Orbweaver spider</name>
    <name type="synonym">Epeira ventricosa</name>
    <dbReference type="NCBI Taxonomy" id="182803"/>
    <lineage>
        <taxon>Eukaryota</taxon>
        <taxon>Metazoa</taxon>
        <taxon>Ecdysozoa</taxon>
        <taxon>Arthropoda</taxon>
        <taxon>Chelicerata</taxon>
        <taxon>Arachnida</taxon>
        <taxon>Araneae</taxon>
        <taxon>Araneomorphae</taxon>
        <taxon>Entelegynae</taxon>
        <taxon>Araneoidea</taxon>
        <taxon>Araneidae</taxon>
        <taxon>Araneus</taxon>
    </lineage>
</organism>
<evidence type="ECO:0000313" key="1">
    <source>
        <dbReference type="EMBL" id="GBL73440.1"/>
    </source>
</evidence>
<evidence type="ECO:0000313" key="2">
    <source>
        <dbReference type="Proteomes" id="UP000499080"/>
    </source>
</evidence>
<dbReference type="Proteomes" id="UP000499080">
    <property type="component" value="Unassembled WGS sequence"/>
</dbReference>
<dbReference type="AlphaFoldDB" id="A0A4Y2A191"/>
<comment type="caution">
    <text evidence="1">The sequence shown here is derived from an EMBL/GenBank/DDBJ whole genome shotgun (WGS) entry which is preliminary data.</text>
</comment>
<keyword evidence="2" id="KW-1185">Reference proteome</keyword>